<dbReference type="InterPro" id="IPR051681">
    <property type="entry name" value="Ser/Thr_Kinases-Pseudokinases"/>
</dbReference>
<dbReference type="GeneID" id="17350501"/>
<dbReference type="InterPro" id="IPR001245">
    <property type="entry name" value="Ser-Thr/Tyr_kinase_cat_dom"/>
</dbReference>
<dbReference type="PANTHER" id="PTHR44329">
    <property type="entry name" value="SERINE/THREONINE-PROTEIN KINASE TNNI3K-RELATED"/>
    <property type="match status" value="1"/>
</dbReference>
<name>E1ZSX2_CHLVA</name>
<dbReference type="SUPFAM" id="SSF56112">
    <property type="entry name" value="Protein kinase-like (PK-like)"/>
    <property type="match status" value="1"/>
</dbReference>
<keyword evidence="2" id="KW-0067">ATP-binding</keyword>
<dbReference type="GO" id="GO:0005524">
    <property type="term" value="F:ATP binding"/>
    <property type="evidence" value="ECO:0007669"/>
    <property type="project" value="UniProtKB-KW"/>
</dbReference>
<dbReference type="eggNOG" id="KOG0192">
    <property type="taxonomic scope" value="Eukaryota"/>
</dbReference>
<dbReference type="RefSeq" id="XP_005843211.1">
    <property type="nucleotide sequence ID" value="XM_005843149.1"/>
</dbReference>
<evidence type="ECO:0000313" key="4">
    <source>
        <dbReference type="EMBL" id="EFN51109.1"/>
    </source>
</evidence>
<evidence type="ECO:0000256" key="1">
    <source>
        <dbReference type="ARBA" id="ARBA00022741"/>
    </source>
</evidence>
<dbReference type="AlphaFoldDB" id="E1ZSX2"/>
<gene>
    <name evidence="4" type="ORF">CHLNCDRAFT_13183</name>
</gene>
<proteinExistence type="predicted"/>
<evidence type="ECO:0000259" key="3">
    <source>
        <dbReference type="PROSITE" id="PS50011"/>
    </source>
</evidence>
<keyword evidence="1" id="KW-0547">Nucleotide-binding</keyword>
<dbReference type="PROSITE" id="PS50011">
    <property type="entry name" value="PROTEIN_KINASE_DOM"/>
    <property type="match status" value="1"/>
</dbReference>
<dbReference type="InterPro" id="IPR008271">
    <property type="entry name" value="Ser/Thr_kinase_AS"/>
</dbReference>
<dbReference type="Gene3D" id="1.10.510.10">
    <property type="entry name" value="Transferase(Phosphotransferase) domain 1"/>
    <property type="match status" value="1"/>
</dbReference>
<reference evidence="4 5" key="1">
    <citation type="journal article" date="2010" name="Plant Cell">
        <title>The Chlorella variabilis NC64A genome reveals adaptation to photosymbiosis, coevolution with viruses, and cryptic sex.</title>
        <authorList>
            <person name="Blanc G."/>
            <person name="Duncan G."/>
            <person name="Agarkova I."/>
            <person name="Borodovsky M."/>
            <person name="Gurnon J."/>
            <person name="Kuo A."/>
            <person name="Lindquist E."/>
            <person name="Lucas S."/>
            <person name="Pangilinan J."/>
            <person name="Polle J."/>
            <person name="Salamov A."/>
            <person name="Terry A."/>
            <person name="Yamada T."/>
            <person name="Dunigan D.D."/>
            <person name="Grigoriev I.V."/>
            <person name="Claverie J.M."/>
            <person name="Van Etten J.L."/>
        </authorList>
    </citation>
    <scope>NUCLEOTIDE SEQUENCE [LARGE SCALE GENOMIC DNA]</scope>
    <source>
        <strain evidence="4 5">NC64A</strain>
    </source>
</reference>
<dbReference type="OrthoDB" id="339325at2759"/>
<dbReference type="InterPro" id="IPR011009">
    <property type="entry name" value="Kinase-like_dom_sf"/>
</dbReference>
<dbReference type="PANTHER" id="PTHR44329:SF298">
    <property type="entry name" value="MIXED LINEAGE KINASE DOMAIN-LIKE PROTEIN"/>
    <property type="match status" value="1"/>
</dbReference>
<organism evidence="5">
    <name type="scientific">Chlorella variabilis</name>
    <name type="common">Green alga</name>
    <dbReference type="NCBI Taxonomy" id="554065"/>
    <lineage>
        <taxon>Eukaryota</taxon>
        <taxon>Viridiplantae</taxon>
        <taxon>Chlorophyta</taxon>
        <taxon>core chlorophytes</taxon>
        <taxon>Trebouxiophyceae</taxon>
        <taxon>Chlorellales</taxon>
        <taxon>Chlorellaceae</taxon>
        <taxon>Chlorella clade</taxon>
        <taxon>Chlorella</taxon>
    </lineage>
</organism>
<dbReference type="OMA" id="LCWRVRL"/>
<dbReference type="KEGG" id="cvr:CHLNCDRAFT_13183"/>
<dbReference type="Pfam" id="PF07714">
    <property type="entry name" value="PK_Tyr_Ser-Thr"/>
    <property type="match status" value="1"/>
</dbReference>
<dbReference type="EMBL" id="GL433868">
    <property type="protein sequence ID" value="EFN51109.1"/>
    <property type="molecule type" value="Genomic_DNA"/>
</dbReference>
<dbReference type="InParanoid" id="E1ZSX2"/>
<feature type="non-terminal residue" evidence="4">
    <location>
        <position position="152"/>
    </location>
</feature>
<dbReference type="GO" id="GO:0004674">
    <property type="term" value="F:protein serine/threonine kinase activity"/>
    <property type="evidence" value="ECO:0007669"/>
    <property type="project" value="TreeGrafter"/>
</dbReference>
<dbReference type="PRINTS" id="PR00109">
    <property type="entry name" value="TYRKINASE"/>
</dbReference>
<dbReference type="SMART" id="SM00220">
    <property type="entry name" value="S_TKc"/>
    <property type="match status" value="1"/>
</dbReference>
<feature type="non-terminal residue" evidence="4">
    <location>
        <position position="1"/>
    </location>
</feature>
<dbReference type="Proteomes" id="UP000008141">
    <property type="component" value="Unassembled WGS sequence"/>
</dbReference>
<dbReference type="STRING" id="554065.E1ZSX2"/>
<feature type="domain" description="Protein kinase" evidence="3">
    <location>
        <begin position="1"/>
        <end position="152"/>
    </location>
</feature>
<protein>
    <recommendedName>
        <fullName evidence="3">Protein kinase domain-containing protein</fullName>
    </recommendedName>
</protein>
<dbReference type="InterPro" id="IPR000719">
    <property type="entry name" value="Prot_kinase_dom"/>
</dbReference>
<dbReference type="PROSITE" id="PS00108">
    <property type="entry name" value="PROTEIN_KINASE_ST"/>
    <property type="match status" value="1"/>
</dbReference>
<evidence type="ECO:0000256" key="2">
    <source>
        <dbReference type="ARBA" id="ARBA00022840"/>
    </source>
</evidence>
<accession>E1ZSX2</accession>
<evidence type="ECO:0000313" key="5">
    <source>
        <dbReference type="Proteomes" id="UP000008141"/>
    </source>
</evidence>
<sequence>QEADLMFSLRHPNCVQLMGTCLAPPCLVTEYCQRGSLADCLREARRHRDAADCLTWHRRLLMALDAAKGMLYLHSYQPPIVHRDLKSPNLLVDKDWNVKVCVADFNLSKILGEDHSTSQEVTNPRWLAPEVLQGELATPPSDVFGFGVVLWE</sequence>
<keyword evidence="5" id="KW-1185">Reference proteome</keyword>